<name>Q31JQ0_HYDCU</name>
<dbReference type="Pfam" id="PF11294">
    <property type="entry name" value="DUF3095"/>
    <property type="match status" value="1"/>
</dbReference>
<gene>
    <name evidence="1" type="ordered locus">Tcr_0026</name>
</gene>
<dbReference type="AlphaFoldDB" id="Q31JQ0"/>
<dbReference type="HOGENOM" id="CLU_724956_0_0_6"/>
<accession>Q31JQ0</accession>
<organism evidence="1">
    <name type="scientific">Hydrogenovibrio crunogenus (strain DSM 25203 / XCL-2)</name>
    <name type="common">Thiomicrospira crunogena</name>
    <dbReference type="NCBI Taxonomy" id="317025"/>
    <lineage>
        <taxon>Bacteria</taxon>
        <taxon>Pseudomonadati</taxon>
        <taxon>Pseudomonadota</taxon>
        <taxon>Gammaproteobacteria</taxon>
        <taxon>Thiotrichales</taxon>
        <taxon>Piscirickettsiaceae</taxon>
        <taxon>Hydrogenovibrio</taxon>
    </lineage>
</organism>
<evidence type="ECO:0000313" key="1">
    <source>
        <dbReference type="EMBL" id="ABB40623.1"/>
    </source>
</evidence>
<dbReference type="STRING" id="317025.Tcr_0026"/>
<dbReference type="EMBL" id="CP000109">
    <property type="protein sequence ID" value="ABB40623.1"/>
    <property type="molecule type" value="Genomic_DNA"/>
</dbReference>
<dbReference type="KEGG" id="tcx:Tcr_0026"/>
<protein>
    <recommendedName>
        <fullName evidence="2">DUF3095 domain-containing protein</fullName>
    </recommendedName>
</protein>
<sequence>MVADVQNSTRAIQEGRYRDINTVGGSTIAAVLNAVKPLKIPYVFGGDGASFCVPPESIERVEKALKGCQEMALTGLNLDLRVGIVPYSDLKSPILMCRYQSTPSLTQYFFMGGGMEQADDVVKNDTACHLSDTIESDADFSGFECRWNEVPSAQDVTFSLLVKARTENQKKALTLYQELNQHLIHLLGDVDRHHPLNEQGLSLSFQLSKLKGEAVAKSFSTTQTGSAVTRWQMIGKLLFQNLVGRYWMRFRKHEMGADWGRYKSDLVLNSDYLKLDDTYRTVMSGTHKTAAKLLSWLESEYQKGHLFYGYHQTHSAVVTCLVAKTGIEHIHFVDSAEGGYAMAAKQLKKQIQSPTR</sequence>
<dbReference type="InterPro" id="IPR021445">
    <property type="entry name" value="DUF3095"/>
</dbReference>
<evidence type="ECO:0008006" key="2">
    <source>
        <dbReference type="Google" id="ProtNLM"/>
    </source>
</evidence>
<reference evidence="1" key="1">
    <citation type="submission" date="2006-07" db="EMBL/GenBank/DDBJ databases">
        <title>Complete sequence of Thiomicrospira crunogena XCL-2.</title>
        <authorList>
            <consortium name="US DOE Joint Genome Institute"/>
            <person name="Copeland A."/>
            <person name="Lucas S."/>
            <person name="Lapidus A."/>
            <person name="Barry K."/>
            <person name="Detter J.C."/>
            <person name="Glavina del Rio T."/>
            <person name="Hammon N."/>
            <person name="Israni S."/>
            <person name="Dalin E."/>
            <person name="Tice H."/>
            <person name="Pitluck S."/>
            <person name="Chain P."/>
            <person name="Malfatti S."/>
            <person name="Shin M."/>
            <person name="Vergez L."/>
            <person name="Schmutz J."/>
            <person name="Larimer F."/>
            <person name="Land M."/>
            <person name="Hauser L."/>
            <person name="Kyrpides N."/>
            <person name="Lykidis A."/>
            <person name="Scott K.M."/>
            <person name="Sievert S."/>
            <person name="Kerfeld C."/>
            <person name="Freyermuth S."/>
            <person name="Dobrinski K."/>
            <person name="Boller A."/>
            <person name="Fitzpatrick K."/>
            <person name="Thoma P."/>
            <person name="Moore J."/>
            <person name="Richardson P."/>
        </authorList>
    </citation>
    <scope>NUCLEOTIDE SEQUENCE</scope>
    <source>
        <strain evidence="1">XCL-2</strain>
    </source>
</reference>
<proteinExistence type="predicted"/>
<dbReference type="eggNOG" id="ENOG502Z8NV">
    <property type="taxonomic scope" value="Bacteria"/>
</dbReference>